<evidence type="ECO:0008006" key="3">
    <source>
        <dbReference type="Google" id="ProtNLM"/>
    </source>
</evidence>
<dbReference type="GeneID" id="28941701"/>
<gene>
    <name evidence="1" type="ORF">T551_03183</name>
</gene>
<dbReference type="VEuPathDB" id="FungiDB:T551_03183"/>
<reference evidence="2" key="1">
    <citation type="journal article" date="2016" name="Nat. Commun.">
        <title>Genome analysis of three Pneumocystis species reveals adaptation mechanisms to life exclusively in mammalian hosts.</title>
        <authorList>
            <person name="Ma L."/>
            <person name="Chen Z."/>
            <person name="Huang D.W."/>
            <person name="Kutty G."/>
            <person name="Ishihara M."/>
            <person name="Wang H."/>
            <person name="Abouelleil A."/>
            <person name="Bishop L."/>
            <person name="Davey E."/>
            <person name="Deng R."/>
            <person name="Deng X."/>
            <person name="Fan L."/>
            <person name="Fantoni G."/>
            <person name="Fitzgerald M."/>
            <person name="Gogineni E."/>
            <person name="Goldberg J.M."/>
            <person name="Handley G."/>
            <person name="Hu X."/>
            <person name="Huber C."/>
            <person name="Jiao X."/>
            <person name="Jones K."/>
            <person name="Levin J.Z."/>
            <person name="Liu Y."/>
            <person name="Macdonald P."/>
            <person name="Melnikov A."/>
            <person name="Raley C."/>
            <person name="Sassi M."/>
            <person name="Sherman B.T."/>
            <person name="Song X."/>
            <person name="Sykes S."/>
            <person name="Tran B."/>
            <person name="Walsh L."/>
            <person name="Xia Y."/>
            <person name="Yang J."/>
            <person name="Young S."/>
            <person name="Zeng Q."/>
            <person name="Zheng X."/>
            <person name="Stephens R."/>
            <person name="Nusbaum C."/>
            <person name="Birren B.W."/>
            <person name="Azadi P."/>
            <person name="Lempicki R.A."/>
            <person name="Cuomo C.A."/>
            <person name="Kovacs J.A."/>
        </authorList>
    </citation>
    <scope>NUCLEOTIDE SEQUENCE [LARGE SCALE GENOMIC DNA]</scope>
    <source>
        <strain evidence="2">RU7</strain>
    </source>
</reference>
<comment type="caution">
    <text evidence="1">The sequence shown here is derived from an EMBL/GenBank/DDBJ whole genome shotgun (WGS) entry which is preliminary data.</text>
</comment>
<dbReference type="Proteomes" id="UP000053447">
    <property type="component" value="Unassembled WGS sequence"/>
</dbReference>
<protein>
    <recommendedName>
        <fullName evidence="3">Biogenesis of lysosome-related organelles complex 1 subunit 7</fullName>
    </recommendedName>
</protein>
<dbReference type="AlphaFoldDB" id="A0A0W4ZFP2"/>
<dbReference type="EMBL" id="LFWA01000015">
    <property type="protein sequence ID" value="KTW27189.1"/>
    <property type="molecule type" value="Genomic_DNA"/>
</dbReference>
<sequence length="95" mass="11264">MESLEELSKIYESNEKNRCKDLDKTKEELYNVILDTKDIILDPIINKIKNIKKQLSTMETQEKMLHNQVFSLCKHLEQNVSSIDYLKNQLKGFFI</sequence>
<organism evidence="1 2">
    <name type="scientific">Pneumocystis jirovecii (strain RU7)</name>
    <name type="common">Human pneumocystis pneumonia agent</name>
    <dbReference type="NCBI Taxonomy" id="1408657"/>
    <lineage>
        <taxon>Eukaryota</taxon>
        <taxon>Fungi</taxon>
        <taxon>Dikarya</taxon>
        <taxon>Ascomycota</taxon>
        <taxon>Taphrinomycotina</taxon>
        <taxon>Pneumocystomycetes</taxon>
        <taxon>Pneumocystaceae</taxon>
        <taxon>Pneumocystis</taxon>
    </lineage>
</organism>
<proteinExistence type="predicted"/>
<name>A0A0W4ZFP2_PNEJ7</name>
<evidence type="ECO:0000313" key="1">
    <source>
        <dbReference type="EMBL" id="KTW27189.1"/>
    </source>
</evidence>
<evidence type="ECO:0000313" key="2">
    <source>
        <dbReference type="Proteomes" id="UP000053447"/>
    </source>
</evidence>
<dbReference type="RefSeq" id="XP_018228345.1">
    <property type="nucleotide sequence ID" value="XM_018375446.1"/>
</dbReference>
<accession>A0A0W4ZFP2</accession>
<keyword evidence="2" id="KW-1185">Reference proteome</keyword>